<name>A0AAP2GSR2_9BACT</name>
<dbReference type="EMBL" id="JAHESF010000050">
    <property type="protein sequence ID" value="MBT1700867.1"/>
    <property type="molecule type" value="Genomic_DNA"/>
</dbReference>
<dbReference type="InterPro" id="IPR051324">
    <property type="entry name" value="Stress/Tellurium_Resist"/>
</dbReference>
<dbReference type="InterPro" id="IPR003325">
    <property type="entry name" value="TerD"/>
</dbReference>
<dbReference type="PANTHER" id="PTHR32097:SF17">
    <property type="entry name" value="CAMP-BINDING PROTEIN 1-RELATED"/>
    <property type="match status" value="1"/>
</dbReference>
<accession>A0AAP2GSR2</accession>
<protein>
    <submittedName>
        <fullName evidence="3">Tellurium resistance TerZ family protein</fullName>
    </submittedName>
</protein>
<evidence type="ECO:0000256" key="1">
    <source>
        <dbReference type="ARBA" id="ARBA00022686"/>
    </source>
</evidence>
<dbReference type="GO" id="GO:0046690">
    <property type="term" value="P:response to tellurium ion"/>
    <property type="evidence" value="ECO:0007669"/>
    <property type="project" value="UniProtKB-KW"/>
</dbReference>
<keyword evidence="4" id="KW-1185">Reference proteome</keyword>
<comment type="caution">
    <text evidence="3">The sequence shown here is derived from an EMBL/GenBank/DDBJ whole genome shotgun (WGS) entry which is preliminary data.</text>
</comment>
<dbReference type="PANTHER" id="PTHR32097">
    <property type="entry name" value="CAMP-BINDING PROTEIN 1-RELATED"/>
    <property type="match status" value="1"/>
</dbReference>
<dbReference type="CDD" id="cd06974">
    <property type="entry name" value="TerD_like"/>
    <property type="match status" value="1"/>
</dbReference>
<evidence type="ECO:0000259" key="2">
    <source>
        <dbReference type="Pfam" id="PF02342"/>
    </source>
</evidence>
<dbReference type="RefSeq" id="WP_254169555.1">
    <property type="nucleotide sequence ID" value="NZ_JAHESF010000050.1"/>
</dbReference>
<evidence type="ECO:0000313" key="4">
    <source>
        <dbReference type="Proteomes" id="UP001319200"/>
    </source>
</evidence>
<evidence type="ECO:0000313" key="3">
    <source>
        <dbReference type="EMBL" id="MBT1700867.1"/>
    </source>
</evidence>
<organism evidence="3 4">
    <name type="scientific">Chryseosolibacter histidini</name>
    <dbReference type="NCBI Taxonomy" id="2782349"/>
    <lineage>
        <taxon>Bacteria</taxon>
        <taxon>Pseudomonadati</taxon>
        <taxon>Bacteroidota</taxon>
        <taxon>Cytophagia</taxon>
        <taxon>Cytophagales</taxon>
        <taxon>Chryseotaleaceae</taxon>
        <taxon>Chryseosolibacter</taxon>
    </lineage>
</organism>
<dbReference type="AlphaFoldDB" id="A0AAP2GSR2"/>
<dbReference type="Pfam" id="PF02342">
    <property type="entry name" value="TerD"/>
    <property type="match status" value="1"/>
</dbReference>
<sequence length="207" mass="23093">MNLIKKSGINLAKGSSISLEKKGRVLSQVMVGINWGTIRHQLWGITFSNTAVDLDSSVAMVSGKRVIDNVYYKKLRSTDGAVRHSGDDRVGDRYGDDGSDNETIHVNLRTLNPEVDQVVFYLNSFEQQAFETIPYAKIRIIDSTNPNDLEELATFNVATDKTFKGYVSMVLGKLVRTNSGWDFRSVGEPIRARNIPECIRDISAAYV</sequence>
<feature type="domain" description="TerD" evidence="2">
    <location>
        <begin position="9"/>
        <end position="190"/>
    </location>
</feature>
<proteinExistence type="predicted"/>
<gene>
    <name evidence="3" type="ORF">KK083_28505</name>
</gene>
<keyword evidence="1" id="KW-0778">Tellurium resistance</keyword>
<dbReference type="Gene3D" id="2.60.60.30">
    <property type="entry name" value="sav2460 like domains"/>
    <property type="match status" value="1"/>
</dbReference>
<reference evidence="3 4" key="1">
    <citation type="submission" date="2021-05" db="EMBL/GenBank/DDBJ databases">
        <title>A Polyphasic approach of four new species of the genus Ohtaekwangia: Ohtaekwangia histidinii sp. nov., Ohtaekwangia cretensis sp. nov., Ohtaekwangia indiensis sp. nov., Ohtaekwangia reichenbachii sp. nov. from diverse environment.</title>
        <authorList>
            <person name="Octaviana S."/>
        </authorList>
    </citation>
    <scope>NUCLEOTIDE SEQUENCE [LARGE SCALE GENOMIC DNA]</scope>
    <source>
        <strain evidence="3 4">PWU4</strain>
    </source>
</reference>
<dbReference type="Proteomes" id="UP001319200">
    <property type="component" value="Unassembled WGS sequence"/>
</dbReference>